<dbReference type="AlphaFoldDB" id="A0A7V0XFE4"/>
<dbReference type="Gene3D" id="2.60.40.4070">
    <property type="match status" value="1"/>
</dbReference>
<evidence type="ECO:0000313" key="2">
    <source>
        <dbReference type="EMBL" id="HDQ99968.1"/>
    </source>
</evidence>
<feature type="domain" description="FlgD/Vpr Ig-like" evidence="1">
    <location>
        <begin position="436"/>
        <end position="493"/>
    </location>
</feature>
<dbReference type="InterPro" id="IPR025965">
    <property type="entry name" value="FlgD/Vpr_Ig-like"/>
</dbReference>
<organism evidence="2">
    <name type="scientific">candidate division WOR-3 bacterium</name>
    <dbReference type="NCBI Taxonomy" id="2052148"/>
    <lineage>
        <taxon>Bacteria</taxon>
        <taxon>Bacteria division WOR-3</taxon>
    </lineage>
</organism>
<comment type="caution">
    <text evidence="2">The sequence shown here is derived from an EMBL/GenBank/DDBJ whole genome shotgun (WGS) entry which is preliminary data.</text>
</comment>
<dbReference type="EMBL" id="DSBX01000255">
    <property type="protein sequence ID" value="HDQ99968.1"/>
    <property type="molecule type" value="Genomic_DNA"/>
</dbReference>
<evidence type="ECO:0000259" key="1">
    <source>
        <dbReference type="Pfam" id="PF13860"/>
    </source>
</evidence>
<dbReference type="SMART" id="SM00710">
    <property type="entry name" value="PbH1"/>
    <property type="match status" value="4"/>
</dbReference>
<dbReference type="SUPFAM" id="SSF51126">
    <property type="entry name" value="Pectin lyase-like"/>
    <property type="match status" value="1"/>
</dbReference>
<proteinExistence type="predicted"/>
<name>A0A7V0XFE4_UNCW3</name>
<reference evidence="2" key="1">
    <citation type="journal article" date="2020" name="mSystems">
        <title>Genome- and Community-Level Interaction Insights into Carbon Utilization and Element Cycling Functions of Hydrothermarchaeota in Hydrothermal Sediment.</title>
        <authorList>
            <person name="Zhou Z."/>
            <person name="Liu Y."/>
            <person name="Xu W."/>
            <person name="Pan J."/>
            <person name="Luo Z.H."/>
            <person name="Li M."/>
        </authorList>
    </citation>
    <scope>NUCLEOTIDE SEQUENCE [LARGE SCALE GENOMIC DNA]</scope>
    <source>
        <strain evidence="2">SpSt-1182</strain>
    </source>
</reference>
<dbReference type="Gene3D" id="2.160.20.10">
    <property type="entry name" value="Single-stranded right-handed beta-helix, Pectin lyase-like"/>
    <property type="match status" value="1"/>
</dbReference>
<protein>
    <recommendedName>
        <fullName evidence="1">FlgD/Vpr Ig-like domain-containing protein</fullName>
    </recommendedName>
</protein>
<dbReference type="InterPro" id="IPR012334">
    <property type="entry name" value="Pectin_lyas_fold"/>
</dbReference>
<gene>
    <name evidence="2" type="ORF">ENN51_06770</name>
</gene>
<dbReference type="InterPro" id="IPR006626">
    <property type="entry name" value="PbH1"/>
</dbReference>
<sequence>MRIVTSVLLAAAVAAAGVIVVPDDYPTIQAGLNAAAYGDTVLVMPGTYPENITWPARDGIRLYSAEGPAATVIDGGGNGRVMDIAGNSIREATELRGFTITGGRMEGSSGSGAGIRVSDANPVITGNIIRGNENVTDSGQTSGRNYGGGLYIRNDASGRATEVRFNVIDSNRQVDGAWNYGAGVYVTGAGGAVLRQNVIRGNVNESEHNPSNRGHGAGVYIADGALLFSNLIVGNVNRTNAWNYGAGVACTGTRAELYANTIVANACQGGTWRYGGGVFVYLNTAAAVKNNIIVGNAAGQGGGLYRFDHASALLDNSHNDVWNNTGGNYANCSPGPGCISEDPLFAAGPMGGYYLSQVAAGQPDNSPCVDAGDTIITAWPVNLDSMLLAWTTRTDSVMDAPPIDIGYHYPVGVMTGVAEMPSFVCRPVRVTPNPSTGSVRFSLPGTGGPVRLAIHDAAGRLVRVLTGVGPLEWDGRDAAGRKVAAGVYPWRVEGGGNITSGRLLRL</sequence>
<dbReference type="InterPro" id="IPR011050">
    <property type="entry name" value="Pectin_lyase_fold/virulence"/>
</dbReference>
<dbReference type="Pfam" id="PF13860">
    <property type="entry name" value="FlgD_ig"/>
    <property type="match status" value="1"/>
</dbReference>
<accession>A0A7V0XFE4</accession>
<dbReference type="Proteomes" id="UP000885672">
    <property type="component" value="Unassembled WGS sequence"/>
</dbReference>